<dbReference type="OrthoDB" id="4668at2157"/>
<dbReference type="EMBL" id="CP058579">
    <property type="protein sequence ID" value="QLG62950.1"/>
    <property type="molecule type" value="Genomic_DNA"/>
</dbReference>
<dbReference type="Pfam" id="PF13649">
    <property type="entry name" value="Methyltransf_25"/>
    <property type="match status" value="1"/>
</dbReference>
<dbReference type="CDD" id="cd02440">
    <property type="entry name" value="AdoMet_MTases"/>
    <property type="match status" value="1"/>
</dbReference>
<protein>
    <submittedName>
        <fullName evidence="5">Class I SAM-dependent methyltransferase</fullName>
    </submittedName>
</protein>
<feature type="domain" description="Methyltransferase" evidence="4">
    <location>
        <begin position="46"/>
        <end position="133"/>
    </location>
</feature>
<accession>A0A7D5LBY7</accession>
<evidence type="ECO:0000313" key="6">
    <source>
        <dbReference type="Proteomes" id="UP000509626"/>
    </source>
</evidence>
<gene>
    <name evidence="5" type="ORF">HUG12_14905</name>
</gene>
<evidence type="ECO:0000256" key="2">
    <source>
        <dbReference type="ARBA" id="ARBA00022679"/>
    </source>
</evidence>
<organism evidence="5 6">
    <name type="scientific">Halorarum salinum</name>
    <dbReference type="NCBI Taxonomy" id="2743089"/>
    <lineage>
        <taxon>Archaea</taxon>
        <taxon>Methanobacteriati</taxon>
        <taxon>Methanobacteriota</taxon>
        <taxon>Stenosarchaea group</taxon>
        <taxon>Halobacteria</taxon>
        <taxon>Halobacteriales</taxon>
        <taxon>Haloferacaceae</taxon>
        <taxon>Halorarum</taxon>
    </lineage>
</organism>
<dbReference type="Gene3D" id="3.40.50.150">
    <property type="entry name" value="Vaccinia Virus protein VP39"/>
    <property type="match status" value="1"/>
</dbReference>
<dbReference type="GO" id="GO:0032259">
    <property type="term" value="P:methylation"/>
    <property type="evidence" value="ECO:0007669"/>
    <property type="project" value="UniProtKB-KW"/>
</dbReference>
<dbReference type="AlphaFoldDB" id="A0A7D5LBY7"/>
<sequence length="240" mass="25346">MKRTIEEHAERFSELAAEYDDDTTPEYEACAGLVVERARPTASDAVLDLGCGTGAIALALAADADRVVGRDISEGMLAEARRKADERGLGNVEFGYGEFRDPEYDGPVDVVTSNFALHHLGEAEKREAIETVAALDGGRDATGGGSGVTVPDDAPGEVAPDSTPGPRRVVLGDVMFFGSPDPDEPFYSPEVDDPSTVGSLVETFTDVGYAVTSVDRVHDQVGVITAERVSVRDPTGEGSR</sequence>
<keyword evidence="1 5" id="KW-0489">Methyltransferase</keyword>
<name>A0A7D5LBY7_9EURY</name>
<feature type="region of interest" description="Disordered" evidence="3">
    <location>
        <begin position="137"/>
        <end position="165"/>
    </location>
</feature>
<dbReference type="InterPro" id="IPR029063">
    <property type="entry name" value="SAM-dependent_MTases_sf"/>
</dbReference>
<evidence type="ECO:0000313" key="5">
    <source>
        <dbReference type="EMBL" id="QLG62950.1"/>
    </source>
</evidence>
<proteinExistence type="predicted"/>
<evidence type="ECO:0000256" key="3">
    <source>
        <dbReference type="SAM" id="MobiDB-lite"/>
    </source>
</evidence>
<keyword evidence="6" id="KW-1185">Reference proteome</keyword>
<dbReference type="GeneID" id="56038774"/>
<dbReference type="GO" id="GO:0008168">
    <property type="term" value="F:methyltransferase activity"/>
    <property type="evidence" value="ECO:0007669"/>
    <property type="project" value="UniProtKB-KW"/>
</dbReference>
<reference evidence="5 6" key="1">
    <citation type="submission" date="2020-06" db="EMBL/GenBank/DDBJ databases">
        <title>NJ-3-1, isolated from saline soil.</title>
        <authorList>
            <person name="Cui H.L."/>
            <person name="Shi X."/>
        </authorList>
    </citation>
    <scope>NUCLEOTIDE SEQUENCE [LARGE SCALE GENOMIC DNA]</scope>
    <source>
        <strain evidence="5 6">NJ-3-1</strain>
    </source>
</reference>
<keyword evidence="2 5" id="KW-0808">Transferase</keyword>
<dbReference type="Proteomes" id="UP000509626">
    <property type="component" value="Chromosome"/>
</dbReference>
<evidence type="ECO:0000259" key="4">
    <source>
        <dbReference type="Pfam" id="PF13649"/>
    </source>
</evidence>
<dbReference type="InterPro" id="IPR041698">
    <property type="entry name" value="Methyltransf_25"/>
</dbReference>
<dbReference type="KEGG" id="halu:HUG12_14905"/>
<dbReference type="PANTHER" id="PTHR43861">
    <property type="entry name" value="TRANS-ACONITATE 2-METHYLTRANSFERASE-RELATED"/>
    <property type="match status" value="1"/>
</dbReference>
<dbReference type="SUPFAM" id="SSF53335">
    <property type="entry name" value="S-adenosyl-L-methionine-dependent methyltransferases"/>
    <property type="match status" value="1"/>
</dbReference>
<dbReference type="PANTHER" id="PTHR43861:SF1">
    <property type="entry name" value="TRANS-ACONITATE 2-METHYLTRANSFERASE"/>
    <property type="match status" value="1"/>
</dbReference>
<evidence type="ECO:0000256" key="1">
    <source>
        <dbReference type="ARBA" id="ARBA00022603"/>
    </source>
</evidence>
<dbReference type="RefSeq" id="WP_179269535.1">
    <property type="nucleotide sequence ID" value="NZ_CP058579.1"/>
</dbReference>